<dbReference type="GO" id="GO:0005829">
    <property type="term" value="C:cytosol"/>
    <property type="evidence" value="ECO:0007669"/>
    <property type="project" value="TreeGrafter"/>
</dbReference>
<comment type="function">
    <text evidence="9">Catalyzes the transfer of the phosphoribosyl group of 5-phosphorylribose-1-pyrophosphate (PRPP) to anthranilate to yield N-(5'-phosphoribosyl)-anthranilate (PRA).</text>
</comment>
<evidence type="ECO:0000256" key="8">
    <source>
        <dbReference type="ARBA" id="ARBA00061188"/>
    </source>
</evidence>
<evidence type="ECO:0000256" key="1">
    <source>
        <dbReference type="ARBA" id="ARBA00004907"/>
    </source>
</evidence>
<dbReference type="NCBIfam" id="TIGR01245">
    <property type="entry name" value="trpD"/>
    <property type="match status" value="1"/>
</dbReference>
<protein>
    <recommendedName>
        <fullName evidence="9">Anthranilate phosphoribosyltransferase</fullName>
        <ecNumber evidence="9">2.4.2.18</ecNumber>
    </recommendedName>
</protein>
<evidence type="ECO:0000313" key="12">
    <source>
        <dbReference type="EMBL" id="PSJ06900.1"/>
    </source>
</evidence>
<dbReference type="InterPro" id="IPR017459">
    <property type="entry name" value="Glycosyl_Trfase_fam3_N_dom"/>
</dbReference>
<keyword evidence="9" id="KW-0479">Metal-binding</keyword>
<dbReference type="GO" id="GO:0004048">
    <property type="term" value="F:anthranilate phosphoribosyltransferase activity"/>
    <property type="evidence" value="ECO:0007669"/>
    <property type="project" value="UniProtKB-UniRule"/>
</dbReference>
<organism evidence="12 13">
    <name type="scientific">Cyanobium usitatum str. Tous</name>
    <dbReference type="NCBI Taxonomy" id="2116684"/>
    <lineage>
        <taxon>Bacteria</taxon>
        <taxon>Bacillati</taxon>
        <taxon>Cyanobacteriota</taxon>
        <taxon>Cyanophyceae</taxon>
        <taxon>Synechococcales</taxon>
        <taxon>Prochlorococcaceae</taxon>
        <taxon>Cyanobium</taxon>
    </lineage>
</organism>
<feature type="binding site" evidence="9">
    <location>
        <begin position="89"/>
        <end position="90"/>
    </location>
    <ligand>
        <name>5-phospho-alpha-D-ribose 1-diphosphate</name>
        <dbReference type="ChEBI" id="CHEBI:58017"/>
    </ligand>
</feature>
<keyword evidence="13" id="KW-1185">Reference proteome</keyword>
<sequence>MPTVQSWPALLDQLLNGESLSAKQATALMQGWLSEQIDPVLTGGLLAALRAKGVNGEELAAMAEVLREACPLPASRPSIALVDTCGTGGDGADSFNISTAVAFVAAACGANVAKHGNRSASGRVGSADVLEAVGIHLQAPQEQVIGALPSAGVTFLFAPGWHPALVGLAPLRRSLGVRTVFNLLGPLVNPLRPEAQVLGVARPDLLDPMAEALARLGLRRAVVVHGQGGLDEASLAGVNSLRLVKSGVVSSDQLDPEALGLQLAPIADLAGGDLATNQAILEAVLQGRASRAQADVVALNAALVLWAAGLTDSVAAGLSLAQQAIANGAGWQALERLRAALPAPVAG</sequence>
<gene>
    <name evidence="9 12" type="primary">trpD</name>
    <name evidence="12" type="ORF">C7K55_02775</name>
</gene>
<dbReference type="RefSeq" id="WP_106501872.1">
    <property type="nucleotide sequence ID" value="NZ_PXXO01000002.1"/>
</dbReference>
<dbReference type="Gene3D" id="3.40.1030.10">
    <property type="entry name" value="Nucleoside phosphorylase/phosphoribosyltransferase catalytic domain"/>
    <property type="match status" value="1"/>
</dbReference>
<keyword evidence="3 9" id="KW-0328">Glycosyltransferase</keyword>
<comment type="caution">
    <text evidence="9">Lacks conserved residue(s) required for the propagation of feature annotation.</text>
</comment>
<dbReference type="OrthoDB" id="9806430at2"/>
<dbReference type="InterPro" id="IPR036320">
    <property type="entry name" value="Glycosyl_Trfase_fam3_N_dom_sf"/>
</dbReference>
<comment type="similarity">
    <text evidence="9">Belongs to the anthranilate phosphoribosyltransferase family.</text>
</comment>
<dbReference type="GO" id="GO:0000162">
    <property type="term" value="P:L-tryptophan biosynthetic process"/>
    <property type="evidence" value="ECO:0007669"/>
    <property type="project" value="UniProtKB-UniRule"/>
</dbReference>
<feature type="binding site" evidence="9">
    <location>
        <position position="86"/>
    </location>
    <ligand>
        <name>5-phospho-alpha-D-ribose 1-diphosphate</name>
        <dbReference type="ChEBI" id="CHEBI:58017"/>
    </ligand>
</feature>
<evidence type="ECO:0000313" key="13">
    <source>
        <dbReference type="Proteomes" id="UP000243002"/>
    </source>
</evidence>
<dbReference type="HAMAP" id="MF_00211">
    <property type="entry name" value="TrpD"/>
    <property type="match status" value="1"/>
</dbReference>
<feature type="binding site" evidence="9">
    <location>
        <position position="117"/>
    </location>
    <ligand>
        <name>anthranilate</name>
        <dbReference type="ChEBI" id="CHEBI:16567"/>
        <label>1</label>
    </ligand>
</feature>
<feature type="domain" description="Glycosyl transferase family 3 N-terminal" evidence="11">
    <location>
        <begin position="9"/>
        <end position="70"/>
    </location>
</feature>
<evidence type="ECO:0000256" key="2">
    <source>
        <dbReference type="ARBA" id="ARBA00022605"/>
    </source>
</evidence>
<feature type="binding site" evidence="9">
    <location>
        <begin position="96"/>
        <end position="99"/>
    </location>
    <ligand>
        <name>5-phospho-alpha-D-ribose 1-diphosphate</name>
        <dbReference type="ChEBI" id="CHEBI:58017"/>
    </ligand>
</feature>
<comment type="cofactor">
    <cofactor evidence="9">
        <name>Mg(2+)</name>
        <dbReference type="ChEBI" id="CHEBI:18420"/>
    </cofactor>
    <text evidence="9">Binds 2 magnesium ions per monomer.</text>
</comment>
<dbReference type="EMBL" id="PXXO01000002">
    <property type="protein sequence ID" value="PSJ06900.1"/>
    <property type="molecule type" value="Genomic_DNA"/>
</dbReference>
<keyword evidence="6 9" id="KW-0057">Aromatic amino acid biosynthesis</keyword>
<keyword evidence="5 9" id="KW-0822">Tryptophan biosynthesis</keyword>
<evidence type="ECO:0000259" key="11">
    <source>
        <dbReference type="Pfam" id="PF02885"/>
    </source>
</evidence>
<feature type="binding site" evidence="9">
    <location>
        <position position="94"/>
    </location>
    <ligand>
        <name>5-phospho-alpha-D-ribose 1-diphosphate</name>
        <dbReference type="ChEBI" id="CHEBI:58017"/>
    </ligand>
</feature>
<feature type="domain" description="Glycosyl transferase family 3" evidence="10">
    <location>
        <begin position="81"/>
        <end position="329"/>
    </location>
</feature>
<proteinExistence type="inferred from homology"/>
<evidence type="ECO:0000256" key="5">
    <source>
        <dbReference type="ARBA" id="ARBA00022822"/>
    </source>
</evidence>
<dbReference type="Gene3D" id="1.20.970.10">
    <property type="entry name" value="Transferase, Pyrimidine Nucleoside Phosphorylase, Chain C"/>
    <property type="match status" value="1"/>
</dbReference>
<feature type="binding site" evidence="9">
    <location>
        <position position="86"/>
    </location>
    <ligand>
        <name>anthranilate</name>
        <dbReference type="ChEBI" id="CHEBI:16567"/>
        <label>1</label>
    </ligand>
</feature>
<evidence type="ECO:0000256" key="6">
    <source>
        <dbReference type="ARBA" id="ARBA00023141"/>
    </source>
</evidence>
<comment type="similarity">
    <text evidence="8">In the C-terminal section; belongs to the anthranilate phosphoribosyltransferase family.</text>
</comment>
<feature type="binding site" evidence="9">
    <location>
        <position position="98"/>
    </location>
    <ligand>
        <name>Mg(2+)</name>
        <dbReference type="ChEBI" id="CHEBI:18420"/>
        <label>1</label>
    </ligand>
</feature>
<dbReference type="FunFam" id="3.40.1030.10:FF:000002">
    <property type="entry name" value="Anthranilate phosphoribosyltransferase"/>
    <property type="match status" value="1"/>
</dbReference>
<dbReference type="InterPro" id="IPR035902">
    <property type="entry name" value="Nuc_phospho_transferase"/>
</dbReference>
<comment type="catalytic activity">
    <reaction evidence="7 9">
        <text>N-(5-phospho-beta-D-ribosyl)anthranilate + diphosphate = 5-phospho-alpha-D-ribose 1-diphosphate + anthranilate</text>
        <dbReference type="Rhea" id="RHEA:11768"/>
        <dbReference type="ChEBI" id="CHEBI:16567"/>
        <dbReference type="ChEBI" id="CHEBI:18277"/>
        <dbReference type="ChEBI" id="CHEBI:33019"/>
        <dbReference type="ChEBI" id="CHEBI:58017"/>
        <dbReference type="EC" id="2.4.2.18"/>
    </reaction>
</comment>
<feature type="binding site" evidence="9">
    <location>
        <position position="231"/>
    </location>
    <ligand>
        <name>Mg(2+)</name>
        <dbReference type="ChEBI" id="CHEBI:18420"/>
        <label>2</label>
    </ligand>
</feature>
<dbReference type="SUPFAM" id="SSF47648">
    <property type="entry name" value="Nucleoside phosphorylase/phosphoribosyltransferase N-terminal domain"/>
    <property type="match status" value="1"/>
</dbReference>
<dbReference type="InterPro" id="IPR000312">
    <property type="entry name" value="Glycosyl_Trfase_fam3"/>
</dbReference>
<evidence type="ECO:0000256" key="4">
    <source>
        <dbReference type="ARBA" id="ARBA00022679"/>
    </source>
</evidence>
<dbReference type="EC" id="2.4.2.18" evidence="9"/>
<comment type="caution">
    <text evidence="12">The sequence shown here is derived from an EMBL/GenBank/DDBJ whole genome shotgun (WGS) entry which is preliminary data.</text>
</comment>
<dbReference type="UniPathway" id="UPA00035">
    <property type="reaction ID" value="UER00041"/>
</dbReference>
<accession>A0A2P7N0A4</accession>
<feature type="binding site" evidence="9">
    <location>
        <position position="232"/>
    </location>
    <ligand>
        <name>Mg(2+)</name>
        <dbReference type="ChEBI" id="CHEBI:18420"/>
        <label>2</label>
    </ligand>
</feature>
<keyword evidence="2 9" id="KW-0028">Amino-acid biosynthesis</keyword>
<feature type="binding site" evidence="9">
    <location>
        <position position="172"/>
    </location>
    <ligand>
        <name>anthranilate</name>
        <dbReference type="ChEBI" id="CHEBI:16567"/>
        <label>2</label>
    </ligand>
</feature>
<evidence type="ECO:0000256" key="3">
    <source>
        <dbReference type="ARBA" id="ARBA00022676"/>
    </source>
</evidence>
<dbReference type="GO" id="GO:0000287">
    <property type="term" value="F:magnesium ion binding"/>
    <property type="evidence" value="ECO:0007669"/>
    <property type="project" value="UniProtKB-UniRule"/>
</dbReference>
<dbReference type="Pfam" id="PF02885">
    <property type="entry name" value="Glycos_trans_3N"/>
    <property type="match status" value="1"/>
</dbReference>
<reference evidence="12 13" key="1">
    <citation type="journal article" date="2018" name="Environ. Microbiol.">
        <title>Ecological and genomic features of two widespread freshwater picocyanobacteria.</title>
        <authorList>
            <person name="Cabello-Yeves P.J."/>
            <person name="Picazo A."/>
            <person name="Camacho A."/>
            <person name="Callieri C."/>
            <person name="Rosselli R."/>
            <person name="Roda-Garcia J.J."/>
            <person name="Coutinho F.H."/>
            <person name="Rodriguez-Valera F."/>
        </authorList>
    </citation>
    <scope>NUCLEOTIDE SEQUENCE [LARGE SCALE GENOMIC DNA]</scope>
    <source>
        <strain evidence="12 13">Tous</strain>
    </source>
</reference>
<dbReference type="Pfam" id="PF00591">
    <property type="entry name" value="Glycos_transf_3"/>
    <property type="match status" value="1"/>
</dbReference>
<keyword evidence="4 9" id="KW-0808">Transferase</keyword>
<name>A0A2P7N0A4_9CYAN</name>
<feature type="binding site" evidence="9">
    <location>
        <begin position="114"/>
        <end position="122"/>
    </location>
    <ligand>
        <name>5-phospho-alpha-D-ribose 1-diphosphate</name>
        <dbReference type="ChEBI" id="CHEBI:58017"/>
    </ligand>
</feature>
<dbReference type="PANTHER" id="PTHR43285">
    <property type="entry name" value="ANTHRANILATE PHOSPHORIBOSYLTRANSFERASE"/>
    <property type="match status" value="1"/>
</dbReference>
<feature type="binding site" evidence="9">
    <location>
        <position position="232"/>
    </location>
    <ligand>
        <name>Mg(2+)</name>
        <dbReference type="ChEBI" id="CHEBI:18420"/>
        <label>1</label>
    </ligand>
</feature>
<evidence type="ECO:0000259" key="10">
    <source>
        <dbReference type="Pfam" id="PF00591"/>
    </source>
</evidence>
<evidence type="ECO:0000256" key="9">
    <source>
        <dbReference type="HAMAP-Rule" id="MF_00211"/>
    </source>
</evidence>
<dbReference type="PANTHER" id="PTHR43285:SF2">
    <property type="entry name" value="ANTHRANILATE PHOSPHORIBOSYLTRANSFERASE"/>
    <property type="match status" value="1"/>
</dbReference>
<dbReference type="Proteomes" id="UP000243002">
    <property type="component" value="Unassembled WGS sequence"/>
</dbReference>
<evidence type="ECO:0000256" key="7">
    <source>
        <dbReference type="ARBA" id="ARBA00052328"/>
    </source>
</evidence>
<comment type="pathway">
    <text evidence="1 9">Amino-acid biosynthesis; L-tryptophan biosynthesis; L-tryptophan from chorismate: step 2/5.</text>
</comment>
<feature type="binding site" evidence="9">
    <location>
        <position position="126"/>
    </location>
    <ligand>
        <name>5-phospho-alpha-D-ribose 1-diphosphate</name>
        <dbReference type="ChEBI" id="CHEBI:58017"/>
    </ligand>
</feature>
<comment type="subunit">
    <text evidence="9">Homodimer.</text>
</comment>
<dbReference type="AlphaFoldDB" id="A0A2P7N0A4"/>
<dbReference type="InterPro" id="IPR005940">
    <property type="entry name" value="Anthranilate_Pribosyl_Tfrase"/>
</dbReference>
<keyword evidence="9" id="KW-0460">Magnesium</keyword>
<dbReference type="SUPFAM" id="SSF52418">
    <property type="entry name" value="Nucleoside phosphorylase/phosphoribosyltransferase catalytic domain"/>
    <property type="match status" value="1"/>
</dbReference>